<gene>
    <name evidence="1" type="ORF">FIC94_15350</name>
</gene>
<evidence type="ECO:0000313" key="1">
    <source>
        <dbReference type="EMBL" id="TNV13124.1"/>
    </source>
</evidence>
<dbReference type="RefSeq" id="WP_140025468.1">
    <property type="nucleotide sequence ID" value="NZ_JBHUFG010000004.1"/>
</dbReference>
<dbReference type="Proteomes" id="UP000312784">
    <property type="component" value="Unassembled WGS sequence"/>
</dbReference>
<evidence type="ECO:0000313" key="2">
    <source>
        <dbReference type="Proteomes" id="UP000312784"/>
    </source>
</evidence>
<name>A0ABY2Y2B8_9HYPH</name>
<organism evidence="1 2">
    <name type="scientific">Ochrobactrum teleogrylli</name>
    <dbReference type="NCBI Taxonomy" id="2479765"/>
    <lineage>
        <taxon>Bacteria</taxon>
        <taxon>Pseudomonadati</taxon>
        <taxon>Pseudomonadota</taxon>
        <taxon>Alphaproteobacteria</taxon>
        <taxon>Hyphomicrobiales</taxon>
        <taxon>Brucellaceae</taxon>
        <taxon>Brucella/Ochrobactrum group</taxon>
        <taxon>Ochrobactrum</taxon>
    </lineage>
</organism>
<reference evidence="1 2" key="1">
    <citation type="submission" date="2019-06" db="EMBL/GenBank/DDBJ databases">
        <title>Ochrobactrum cricket sp.nov., isolated from the insect Teleogryllus occipitalis living in deserted cropland.</title>
        <authorList>
            <person name="Hu M."/>
        </authorList>
    </citation>
    <scope>NUCLEOTIDE SEQUENCE [LARGE SCALE GENOMIC DNA]</scope>
    <source>
        <strain evidence="1 2">LCB8</strain>
    </source>
</reference>
<keyword evidence="2" id="KW-1185">Reference proteome</keyword>
<dbReference type="EMBL" id="VEWL01000010">
    <property type="protein sequence ID" value="TNV13124.1"/>
    <property type="molecule type" value="Genomic_DNA"/>
</dbReference>
<comment type="caution">
    <text evidence="1">The sequence shown here is derived from an EMBL/GenBank/DDBJ whole genome shotgun (WGS) entry which is preliminary data.</text>
</comment>
<protein>
    <submittedName>
        <fullName evidence="1">Uncharacterized protein</fullName>
    </submittedName>
</protein>
<accession>A0ABY2Y2B8</accession>
<proteinExistence type="predicted"/>
<sequence length="162" mass="18578">MPKYTIKSLLTGEYLTLQKTIGGGLFLVNMSKDLDRKKSVWEFTDDVYLFSQPISIILWEKEIRNILSLNALKGESNIDGLYVYQCIAQSDDNGNPMLFNFIKFDGEKELYYIEKLGGGRLVVFEPKPGDTSYTNIYLENKDTPDHPGREGEKFIVAKYQDL</sequence>